<keyword evidence="2" id="KW-1185">Reference proteome</keyword>
<evidence type="ECO:0000313" key="1">
    <source>
        <dbReference type="EMBL" id="NRD24932.1"/>
    </source>
</evidence>
<gene>
    <name evidence="1" type="ORF">HNV10_16880</name>
</gene>
<dbReference type="Proteomes" id="UP000805085">
    <property type="component" value="Unassembled WGS sequence"/>
</dbReference>
<name>A0ABX2E993_9FLAO</name>
<accession>A0ABX2E993</accession>
<protein>
    <submittedName>
        <fullName evidence="1">Uncharacterized protein</fullName>
    </submittedName>
</protein>
<proteinExistence type="predicted"/>
<sequence>MTSEMIELIDTIVKIGLGALIASLTNYLITRYNHKSEEKKEFIRRYILSIDKISENAEEYFQKWSVLTSAIGGTSKQTTELNRKAKKEEWNFIFTADENLLDSRNNKMTALSKLKLLSLNNVADILENCTKIEVELREMVIFNDIIPKNSELDIYEMKMEKLREKFYKELSKYYVQYKIPTHNNVYN</sequence>
<dbReference type="EMBL" id="JABRWQ010000013">
    <property type="protein sequence ID" value="NRD24932.1"/>
    <property type="molecule type" value="Genomic_DNA"/>
</dbReference>
<evidence type="ECO:0000313" key="2">
    <source>
        <dbReference type="Proteomes" id="UP000805085"/>
    </source>
</evidence>
<organism evidence="1 2">
    <name type="scientific">Winogradskyella litoriviva</name>
    <dbReference type="NCBI Taxonomy" id="1220182"/>
    <lineage>
        <taxon>Bacteria</taxon>
        <taxon>Pseudomonadati</taxon>
        <taxon>Bacteroidota</taxon>
        <taxon>Flavobacteriia</taxon>
        <taxon>Flavobacteriales</taxon>
        <taxon>Flavobacteriaceae</taxon>
        <taxon>Winogradskyella</taxon>
    </lineage>
</organism>
<reference evidence="1 2" key="1">
    <citation type="journal article" date="2015" name="Int. J. Syst. Evol. Microbiol.">
        <title>Winogradskyella litoriviva sp. nov., isolated from coastal seawater.</title>
        <authorList>
            <person name="Nedashkovskaya O.I."/>
            <person name="Kukhlevskiy A.D."/>
            <person name="Zhukova N.V."/>
            <person name="Kim S.J."/>
            <person name="Rhee S.K."/>
            <person name="Mikhailov V.V."/>
        </authorList>
    </citation>
    <scope>NUCLEOTIDE SEQUENCE [LARGE SCALE GENOMIC DNA]</scope>
    <source>
        <strain evidence="1 2">KMM6491</strain>
    </source>
</reference>
<comment type="caution">
    <text evidence="1">The sequence shown here is derived from an EMBL/GenBank/DDBJ whole genome shotgun (WGS) entry which is preliminary data.</text>
</comment>
<dbReference type="RefSeq" id="WP_173302609.1">
    <property type="nucleotide sequence ID" value="NZ_JABRWQ010000013.1"/>
</dbReference>